<keyword evidence="2" id="KW-0067">ATP-binding</keyword>
<evidence type="ECO:0000256" key="1">
    <source>
        <dbReference type="ARBA" id="ARBA00022741"/>
    </source>
</evidence>
<reference evidence="7" key="1">
    <citation type="submission" date="2025-08" db="UniProtKB">
        <authorList>
            <consortium name="RefSeq"/>
        </authorList>
    </citation>
    <scope>IDENTIFICATION</scope>
</reference>
<feature type="region of interest" description="Disordered" evidence="3">
    <location>
        <begin position="1"/>
        <end position="61"/>
    </location>
</feature>
<feature type="region of interest" description="Disordered" evidence="3">
    <location>
        <begin position="409"/>
        <end position="441"/>
    </location>
</feature>
<organism evidence="6 7">
    <name type="scientific">Pogona vitticeps</name>
    <name type="common">central bearded dragon</name>
    <dbReference type="NCBI Taxonomy" id="103695"/>
    <lineage>
        <taxon>Eukaryota</taxon>
        <taxon>Metazoa</taxon>
        <taxon>Chordata</taxon>
        <taxon>Craniata</taxon>
        <taxon>Vertebrata</taxon>
        <taxon>Euteleostomi</taxon>
        <taxon>Lepidosauria</taxon>
        <taxon>Squamata</taxon>
        <taxon>Bifurcata</taxon>
        <taxon>Unidentata</taxon>
        <taxon>Episquamata</taxon>
        <taxon>Toxicofera</taxon>
        <taxon>Iguania</taxon>
        <taxon>Acrodonta</taxon>
        <taxon>Agamidae</taxon>
        <taxon>Amphibolurinae</taxon>
        <taxon>Pogona</taxon>
    </lineage>
</organism>
<dbReference type="Pfam" id="PF25894">
    <property type="entry name" value="WHD_HELB"/>
    <property type="match status" value="1"/>
</dbReference>
<dbReference type="GO" id="GO:2000042">
    <property type="term" value="P:negative regulation of double-strand break repair via homologous recombination"/>
    <property type="evidence" value="ECO:0007669"/>
    <property type="project" value="TreeGrafter"/>
</dbReference>
<evidence type="ECO:0000256" key="2">
    <source>
        <dbReference type="ARBA" id="ARBA00022840"/>
    </source>
</evidence>
<evidence type="ECO:0000259" key="4">
    <source>
        <dbReference type="Pfam" id="PF13538"/>
    </source>
</evidence>
<dbReference type="CTD" id="92797"/>
<keyword evidence="6" id="KW-1185">Reference proteome</keyword>
<feature type="domain" description="DNA helicase B winged helix" evidence="5">
    <location>
        <begin position="238"/>
        <end position="346"/>
    </location>
</feature>
<dbReference type="InterPro" id="IPR058839">
    <property type="entry name" value="WHD_HELB"/>
</dbReference>
<dbReference type="CDD" id="cd17933">
    <property type="entry name" value="DEXSc_RecD-like"/>
    <property type="match status" value="1"/>
</dbReference>
<evidence type="ECO:0000313" key="6">
    <source>
        <dbReference type="Proteomes" id="UP001652642"/>
    </source>
</evidence>
<dbReference type="Proteomes" id="UP001652642">
    <property type="component" value="Chromosome 5"/>
</dbReference>
<keyword evidence="1" id="KW-0547">Nucleotide-binding</keyword>
<keyword evidence="7" id="KW-0378">Hydrolase</keyword>
<dbReference type="RefSeq" id="XP_020641675.2">
    <property type="nucleotide sequence ID" value="XM_020786016.2"/>
</dbReference>
<dbReference type="GO" id="GO:0017116">
    <property type="term" value="F:single-stranded DNA helicase activity"/>
    <property type="evidence" value="ECO:0007669"/>
    <property type="project" value="TreeGrafter"/>
</dbReference>
<dbReference type="InterPro" id="IPR050534">
    <property type="entry name" value="Coronavir_polyprotein_1ab"/>
</dbReference>
<gene>
    <name evidence="7" type="primary">HELB</name>
</gene>
<feature type="domain" description="UvrD-like helicase C-terminal" evidence="4">
    <location>
        <begin position="869"/>
        <end position="915"/>
    </location>
</feature>
<dbReference type="Pfam" id="PF13538">
    <property type="entry name" value="UvrD_C_2"/>
    <property type="match status" value="1"/>
</dbReference>
<dbReference type="InParanoid" id="A0A6J0T3Y3"/>
<proteinExistence type="predicted"/>
<feature type="compositionally biased region" description="Polar residues" evidence="3">
    <location>
        <begin position="965"/>
        <end position="980"/>
    </location>
</feature>
<feature type="compositionally biased region" description="Basic and acidic residues" evidence="3">
    <location>
        <begin position="992"/>
        <end position="1002"/>
    </location>
</feature>
<dbReference type="InterPro" id="IPR027785">
    <property type="entry name" value="UvrD-like_helicase_C"/>
</dbReference>
<sequence length="1066" mass="121963">MAQQPGRAGGRRPFELWGSLLPLKREGAAAKEEEEDDDEDDDDPEPLDITSEDSGQGVRPRRKAVVIKELNTEKEYEVVGRFPFVDPWWKVNIKVKRSGSKYFMQGYPSYYLQIDTEENQKAIISLLFKACSVPDPFRDEFFKWLPEGSSLNLTNLEEKLEEFKESKCREKQRSADTKIFDIFYYIKYSDAGKAVLAGLSYPIILEFLPKLLPRNVFACIEWFEYNTVKCEGDRLTRLDKILKEEPWKLGFNPIMYREFGVYLAEAPLKNLCECKHLFQKIPELQKNALIVYEKLKQSCRNDGHTYEEQDELTRMVSKKMSVDQAWKALRFMKDEEIVIMEKERVFPAILYKFEKQIADVVCHLTENPPWHLHVDVKKIFNGGSSINKTRDSEVESKINDEELFCEMDQKESSNTWNENCSSDLDSEEETEREESTCKAEADPDQESAVQLVCSNPVTIISGKGGCGKTTVISSLFHYLMQTEKEEVANACNDFEADLDASEEWNTFRHSSNLNRNDSINVLFTAPTGKAAALLSKKTKQPAYTLHQVIYSYYGWRNSNGKSPWKFSTVNVLVVDEGSLVPVGVLSRALEYLFYSARLTKLVILGDVRQLPSIEPGNMLADIFESVKSRGWCIELKTNHRAESQLIVDNATRIFQRRYPEFDEVLRISEESKIWPVASSEKKFILILLPPGDGSNYLQSAITALLEKGPGLKNPRQSQFITFRRKECDIINEICCRHYSHHPMRDHKNKLQFLCGDKICSTKNVYLEDLLPKKKSVCTKNDKGPEDCILEGSEDSDPCVSPVCIRRAFCCGKKTRSPPDDDRRLCNGEIFFIKEDKTRDDERILTINITDGPEYTVLYQALRRNSKIKHAWARTIHTFQGSEEKTVVYVVGNSGRQNWQHVYTAVTRGRSRVYIVAEEAKLQAAVARKSFRRKTYLCKHMKEVLVGKINSSQQSSSPQMTQQNQENNTGDSGSPTRNNFTNEEESGLPCQMECDHEPERTNEKAGTSGATALTPSEHKRRSEFPDDCSSPLKVTLVTEDNKTSPLATNLLQRMTLKSPASKQLFYS</sequence>
<evidence type="ECO:0000256" key="3">
    <source>
        <dbReference type="SAM" id="MobiDB-lite"/>
    </source>
</evidence>
<feature type="compositionally biased region" description="Low complexity" evidence="3">
    <location>
        <begin position="950"/>
        <end position="964"/>
    </location>
</feature>
<dbReference type="CDD" id="cd18809">
    <property type="entry name" value="SF1_C_RecD"/>
    <property type="match status" value="1"/>
</dbReference>
<dbReference type="PANTHER" id="PTHR43788">
    <property type="entry name" value="DNA2/NAM7 HELICASE FAMILY MEMBER"/>
    <property type="match status" value="1"/>
</dbReference>
<evidence type="ECO:0000313" key="7">
    <source>
        <dbReference type="RefSeq" id="XP_020641675.2"/>
    </source>
</evidence>
<feature type="compositionally biased region" description="Polar residues" evidence="3">
    <location>
        <begin position="1003"/>
        <end position="1013"/>
    </location>
</feature>
<name>A0A6J0T3Y3_9SAUR</name>
<dbReference type="AlphaFoldDB" id="A0A6J0T3Y3"/>
<feature type="compositionally biased region" description="Acidic residues" evidence="3">
    <location>
        <begin position="32"/>
        <end position="46"/>
    </location>
</feature>
<evidence type="ECO:0000259" key="5">
    <source>
        <dbReference type="Pfam" id="PF25894"/>
    </source>
</evidence>
<dbReference type="Gene3D" id="3.40.50.300">
    <property type="entry name" value="P-loop containing nucleotide triphosphate hydrolases"/>
    <property type="match status" value="2"/>
</dbReference>
<dbReference type="GO" id="GO:0005524">
    <property type="term" value="F:ATP binding"/>
    <property type="evidence" value="ECO:0007669"/>
    <property type="project" value="UniProtKB-KW"/>
</dbReference>
<accession>A0A6J0T3Y3</accession>
<dbReference type="OrthoDB" id="416437at2759"/>
<protein>
    <submittedName>
        <fullName evidence="7">DNA helicase B</fullName>
    </submittedName>
</protein>
<feature type="region of interest" description="Disordered" evidence="3">
    <location>
        <begin position="948"/>
        <end position="1030"/>
    </location>
</feature>
<dbReference type="PANTHER" id="PTHR43788:SF6">
    <property type="entry name" value="DNA HELICASE B"/>
    <property type="match status" value="1"/>
</dbReference>
<dbReference type="InterPro" id="IPR027417">
    <property type="entry name" value="P-loop_NTPase"/>
</dbReference>
<dbReference type="Pfam" id="PF13604">
    <property type="entry name" value="AAA_30"/>
    <property type="match status" value="1"/>
</dbReference>
<keyword evidence="7" id="KW-0347">Helicase</keyword>
<dbReference type="SUPFAM" id="SSF52540">
    <property type="entry name" value="P-loop containing nucleoside triphosphate hydrolases"/>
    <property type="match status" value="2"/>
</dbReference>
<dbReference type="KEGG" id="pvt:110075107"/>
<dbReference type="GeneID" id="110075107"/>